<dbReference type="RefSeq" id="WP_386444577.1">
    <property type="nucleotide sequence ID" value="NZ_JBHSFH010000004.1"/>
</dbReference>
<name>A0ABV9A4L6_9ACTN</name>
<protein>
    <submittedName>
        <fullName evidence="3">Uncharacterized protein</fullName>
    </submittedName>
</protein>
<gene>
    <name evidence="3" type="ORF">ACFPA8_08420</name>
</gene>
<evidence type="ECO:0000313" key="4">
    <source>
        <dbReference type="Proteomes" id="UP001595997"/>
    </source>
</evidence>
<comment type="caution">
    <text evidence="3">The sequence shown here is derived from an EMBL/GenBank/DDBJ whole genome shotgun (WGS) entry which is preliminary data.</text>
</comment>
<reference evidence="4" key="1">
    <citation type="journal article" date="2019" name="Int. J. Syst. Evol. Microbiol.">
        <title>The Global Catalogue of Microorganisms (GCM) 10K type strain sequencing project: providing services to taxonomists for standard genome sequencing and annotation.</title>
        <authorList>
            <consortium name="The Broad Institute Genomics Platform"/>
            <consortium name="The Broad Institute Genome Sequencing Center for Infectious Disease"/>
            <person name="Wu L."/>
            <person name="Ma J."/>
        </authorList>
    </citation>
    <scope>NUCLEOTIDE SEQUENCE [LARGE SCALE GENOMIC DNA]</scope>
    <source>
        <strain evidence="4">CGMCC 4.7357</strain>
    </source>
</reference>
<evidence type="ECO:0000256" key="1">
    <source>
        <dbReference type="SAM" id="MobiDB-lite"/>
    </source>
</evidence>
<evidence type="ECO:0000313" key="3">
    <source>
        <dbReference type="EMBL" id="MFC4494157.1"/>
    </source>
</evidence>
<keyword evidence="2" id="KW-0472">Membrane</keyword>
<evidence type="ECO:0000256" key="2">
    <source>
        <dbReference type="SAM" id="Phobius"/>
    </source>
</evidence>
<dbReference type="EMBL" id="JBHSFH010000004">
    <property type="protein sequence ID" value="MFC4494157.1"/>
    <property type="molecule type" value="Genomic_DNA"/>
</dbReference>
<organism evidence="3 4">
    <name type="scientific">Streptomyces ovatisporus</name>
    <dbReference type="NCBI Taxonomy" id="1128682"/>
    <lineage>
        <taxon>Bacteria</taxon>
        <taxon>Bacillati</taxon>
        <taxon>Actinomycetota</taxon>
        <taxon>Actinomycetes</taxon>
        <taxon>Kitasatosporales</taxon>
        <taxon>Streptomycetaceae</taxon>
        <taxon>Streptomyces</taxon>
    </lineage>
</organism>
<sequence length="225" mass="24866">MAGPEAQLPLTEVAFDDPETRDAWERTRRSVSRRLWFRSLLWSAALVLGLAVSSLTSDEAKPVSSIGPLVFTVGMFGLLFSLYTCRGALSRVRRARSVLEACPWQALPAVRRITGGGVREGTGVVVQFRSPHTARTTDDAEGWYSDEHGTWSPTMSARNPLRWNRWDAELEKGAWFAGDLQLGGVLARPGGQGLMTVQRRAHVLHSERTSAERDHRSVVASARRG</sequence>
<keyword evidence="2" id="KW-0812">Transmembrane</keyword>
<feature type="region of interest" description="Disordered" evidence="1">
    <location>
        <begin position="206"/>
        <end position="225"/>
    </location>
</feature>
<feature type="transmembrane region" description="Helical" evidence="2">
    <location>
        <begin position="35"/>
        <end position="54"/>
    </location>
</feature>
<keyword evidence="2" id="KW-1133">Transmembrane helix</keyword>
<feature type="compositionally biased region" description="Basic and acidic residues" evidence="1">
    <location>
        <begin position="206"/>
        <end position="217"/>
    </location>
</feature>
<keyword evidence="4" id="KW-1185">Reference proteome</keyword>
<feature type="transmembrane region" description="Helical" evidence="2">
    <location>
        <begin position="66"/>
        <end position="85"/>
    </location>
</feature>
<accession>A0ABV9A4L6</accession>
<proteinExistence type="predicted"/>
<dbReference type="Proteomes" id="UP001595997">
    <property type="component" value="Unassembled WGS sequence"/>
</dbReference>